<comment type="caution">
    <text evidence="2">The sequence shown here is derived from an EMBL/GenBank/DDBJ whole genome shotgun (WGS) entry which is preliminary data.</text>
</comment>
<proteinExistence type="predicted"/>
<reference evidence="2" key="1">
    <citation type="submission" date="2021-01" db="EMBL/GenBank/DDBJ databases">
        <authorList>
            <consortium name="Genoscope - CEA"/>
            <person name="William W."/>
        </authorList>
    </citation>
    <scope>NUCLEOTIDE SEQUENCE</scope>
</reference>
<dbReference type="AlphaFoldDB" id="A0A8S1R6Q9"/>
<feature type="transmembrane region" description="Helical" evidence="1">
    <location>
        <begin position="94"/>
        <end position="111"/>
    </location>
</feature>
<keyword evidence="1" id="KW-0472">Membrane</keyword>
<dbReference type="Proteomes" id="UP000692954">
    <property type="component" value="Unassembled WGS sequence"/>
</dbReference>
<keyword evidence="3" id="KW-1185">Reference proteome</keyword>
<evidence type="ECO:0000256" key="1">
    <source>
        <dbReference type="SAM" id="Phobius"/>
    </source>
</evidence>
<keyword evidence="1" id="KW-1133">Transmembrane helix</keyword>
<name>A0A8S1R6Q9_9CILI</name>
<evidence type="ECO:0000313" key="2">
    <source>
        <dbReference type="EMBL" id="CAD8123147.1"/>
    </source>
</evidence>
<organism evidence="2 3">
    <name type="scientific">Paramecium sonneborni</name>
    <dbReference type="NCBI Taxonomy" id="65129"/>
    <lineage>
        <taxon>Eukaryota</taxon>
        <taxon>Sar</taxon>
        <taxon>Alveolata</taxon>
        <taxon>Ciliophora</taxon>
        <taxon>Intramacronucleata</taxon>
        <taxon>Oligohymenophorea</taxon>
        <taxon>Peniculida</taxon>
        <taxon>Parameciidae</taxon>
        <taxon>Paramecium</taxon>
    </lineage>
</organism>
<sequence length="112" mass="13960">MTQKLYITESLIIFQTFWVKKVDYYNSCQFWQEQWSNLLTNFLAIYFSIRNIFFEKYNGQQMIQPQQQVLRQAEGLFNQNQFNQKILKLKAQQIKLLVWQLFIYFWIRWIIN</sequence>
<evidence type="ECO:0000313" key="3">
    <source>
        <dbReference type="Proteomes" id="UP000692954"/>
    </source>
</evidence>
<keyword evidence="1" id="KW-0812">Transmembrane</keyword>
<accession>A0A8S1R6Q9</accession>
<evidence type="ECO:0008006" key="4">
    <source>
        <dbReference type="Google" id="ProtNLM"/>
    </source>
</evidence>
<gene>
    <name evidence="2" type="ORF">PSON_ATCC_30995.1.T1430027</name>
</gene>
<protein>
    <recommendedName>
        <fullName evidence="4">Transmembrane protein</fullName>
    </recommendedName>
</protein>
<dbReference type="EMBL" id="CAJJDN010000143">
    <property type="protein sequence ID" value="CAD8123147.1"/>
    <property type="molecule type" value="Genomic_DNA"/>
</dbReference>